<proteinExistence type="predicted"/>
<accession>A0ABP4KDL5</accession>
<feature type="signal peptide" evidence="1">
    <location>
        <begin position="1"/>
        <end position="29"/>
    </location>
</feature>
<feature type="chain" id="PRO_5047004379" description="Secreted protein" evidence="1">
    <location>
        <begin position="30"/>
        <end position="114"/>
    </location>
</feature>
<keyword evidence="1" id="KW-0732">Signal</keyword>
<evidence type="ECO:0000313" key="3">
    <source>
        <dbReference type="Proteomes" id="UP001501470"/>
    </source>
</evidence>
<reference evidence="3" key="1">
    <citation type="journal article" date="2019" name="Int. J. Syst. Evol. Microbiol.">
        <title>The Global Catalogue of Microorganisms (GCM) 10K type strain sequencing project: providing services to taxonomists for standard genome sequencing and annotation.</title>
        <authorList>
            <consortium name="The Broad Institute Genomics Platform"/>
            <consortium name="The Broad Institute Genome Sequencing Center for Infectious Disease"/>
            <person name="Wu L."/>
            <person name="Ma J."/>
        </authorList>
    </citation>
    <scope>NUCLEOTIDE SEQUENCE [LARGE SCALE GENOMIC DNA]</scope>
    <source>
        <strain evidence="3">JCM 15933</strain>
    </source>
</reference>
<dbReference type="Proteomes" id="UP001501470">
    <property type="component" value="Unassembled WGS sequence"/>
</dbReference>
<gene>
    <name evidence="2" type="ORF">GCM10009827_010570</name>
</gene>
<evidence type="ECO:0008006" key="4">
    <source>
        <dbReference type="Google" id="ProtNLM"/>
    </source>
</evidence>
<sequence length="114" mass="11985">MQRKVVSAVAMVVCALLLHLGAVHHPVGAVSGVHAAAGNQQLPVVERPADCTGIDRDQVARPMRSQPLAERRVGVVGDVIQSRCVAAVPAAPRAAAGRRYIAGRIQALLQILRC</sequence>
<dbReference type="EMBL" id="BAAAQD010000001">
    <property type="protein sequence ID" value="GAA1501381.1"/>
    <property type="molecule type" value="Genomic_DNA"/>
</dbReference>
<evidence type="ECO:0000313" key="2">
    <source>
        <dbReference type="EMBL" id="GAA1501381.1"/>
    </source>
</evidence>
<keyword evidence="3" id="KW-1185">Reference proteome</keyword>
<name>A0ABP4KDL5_9ACTN</name>
<organism evidence="2 3">
    <name type="scientific">Dactylosporangium maewongense</name>
    <dbReference type="NCBI Taxonomy" id="634393"/>
    <lineage>
        <taxon>Bacteria</taxon>
        <taxon>Bacillati</taxon>
        <taxon>Actinomycetota</taxon>
        <taxon>Actinomycetes</taxon>
        <taxon>Micromonosporales</taxon>
        <taxon>Micromonosporaceae</taxon>
        <taxon>Dactylosporangium</taxon>
    </lineage>
</organism>
<comment type="caution">
    <text evidence="2">The sequence shown here is derived from an EMBL/GenBank/DDBJ whole genome shotgun (WGS) entry which is preliminary data.</text>
</comment>
<evidence type="ECO:0000256" key="1">
    <source>
        <dbReference type="SAM" id="SignalP"/>
    </source>
</evidence>
<protein>
    <recommendedName>
        <fullName evidence="4">Secreted protein</fullName>
    </recommendedName>
</protein>